<dbReference type="Proteomes" id="UP000477782">
    <property type="component" value="Unassembled WGS sequence"/>
</dbReference>
<dbReference type="EMBL" id="JAAIVJ010000002">
    <property type="protein sequence ID" value="NEY89752.1"/>
    <property type="molecule type" value="Genomic_DNA"/>
</dbReference>
<proteinExistence type="predicted"/>
<accession>A0A6M0QTI3</accession>
<evidence type="ECO:0008006" key="3">
    <source>
        <dbReference type="Google" id="ProtNLM"/>
    </source>
</evidence>
<evidence type="ECO:0000313" key="1">
    <source>
        <dbReference type="EMBL" id="NEY89752.1"/>
    </source>
</evidence>
<keyword evidence="2" id="KW-1185">Reference proteome</keyword>
<dbReference type="AlphaFoldDB" id="A0A6M0QTI3"/>
<gene>
    <name evidence="1" type="ORF">G4Z14_05520</name>
</gene>
<organism evidence="1 2">
    <name type="scientific">Tabrizicola oligotrophica</name>
    <dbReference type="NCBI Taxonomy" id="2710650"/>
    <lineage>
        <taxon>Bacteria</taxon>
        <taxon>Pseudomonadati</taxon>
        <taxon>Pseudomonadota</taxon>
        <taxon>Alphaproteobacteria</taxon>
        <taxon>Rhodobacterales</taxon>
        <taxon>Paracoccaceae</taxon>
        <taxon>Tabrizicola</taxon>
    </lineage>
</organism>
<reference evidence="1 2" key="1">
    <citation type="submission" date="2020-02" db="EMBL/GenBank/DDBJ databases">
        <authorList>
            <person name="Chen W.-M."/>
        </authorList>
    </citation>
    <scope>NUCLEOTIDE SEQUENCE [LARGE SCALE GENOMIC DNA]</scope>
    <source>
        <strain evidence="1 2">KMS-5</strain>
    </source>
</reference>
<comment type="caution">
    <text evidence="1">The sequence shown here is derived from an EMBL/GenBank/DDBJ whole genome shotgun (WGS) entry which is preliminary data.</text>
</comment>
<name>A0A6M0QTI3_9RHOB</name>
<protein>
    <recommendedName>
        <fullName evidence="3">Aldehyde dehydrogenase family protein</fullName>
    </recommendedName>
</protein>
<sequence>MSQLQEVYLDGAWISLAPGCQGMSVENPTSEEVIGHFALVRRRMRIRMPERR</sequence>
<evidence type="ECO:0000313" key="2">
    <source>
        <dbReference type="Proteomes" id="UP000477782"/>
    </source>
</evidence>
<dbReference type="RefSeq" id="WP_164623792.1">
    <property type="nucleotide sequence ID" value="NZ_JAAIVJ010000002.1"/>
</dbReference>